<dbReference type="OrthoDB" id="6355263at2759"/>
<feature type="transmembrane region" description="Helical" evidence="2">
    <location>
        <begin position="419"/>
        <end position="438"/>
    </location>
</feature>
<evidence type="ECO:0000313" key="4">
    <source>
        <dbReference type="RefSeq" id="XP_018016565.1"/>
    </source>
</evidence>
<dbReference type="KEGG" id="hazt:108673275"/>
<sequence length="633" mass="68575">MGDACDDQEGLLQPGSAAEAVVREKVVVGGCACFMHDVFRYWCHVVFTCLLLVGSAAALVITLPVYLQAVNTAGTAYVGLLFVWCVVTLLTVISFSIKYFTSLKTFWYGGHVQSVLRYGIWHGVACVAIVYALDRKRVLCHVQEPLMGLAVLYMIIMHCFYHGAVVSSGKLLCPCGVLAGLFTAMDFQLNDEYVCRGVVRQSPATDGGDWSDQQHVLWTVLYAVALLIVAIVWIQLELLLLPDNISETVPSAGVAVRSVCGEMSFHGAPSESTPADLTPGERRCPPPCADNGVSSQLVGEVVPQDDVTSVSCSSLDQLLPAPRSKCCGFRLKCPAMFTSATHVMPSCPSHAVAITDANVDALFFWFVISTFCTIASLFWTDLFTALGKSGSFDQFLNLSSHGMACHFSSNLNQCGPTALHGWLAVLYICLFLWSVKYLCLLCHSLVLPLCVASLSLPVSTVFWSLFSQAGRYGIIFTPKVTGEGACGLLGAIVVSCSLGWWLKFNKREPYCRCSHGSLPSTPSSPTAPHMFGGTRSPPDVLVYSVRTSGAAGQDSNTEDNNQAHCGRRGQDSNTEDNNQADCCRRGQDSNPEDNNEAHCGRRGQDSNPEDNNQANRVRRGLHEAHTVVEVHSP</sequence>
<dbReference type="Proteomes" id="UP000694843">
    <property type="component" value="Unplaced"/>
</dbReference>
<feature type="transmembrane region" description="Helical" evidence="2">
    <location>
        <begin position="145"/>
        <end position="164"/>
    </location>
</feature>
<feature type="transmembrane region" description="Helical" evidence="2">
    <location>
        <begin position="362"/>
        <end position="379"/>
    </location>
</feature>
<feature type="transmembrane region" description="Helical" evidence="2">
    <location>
        <begin position="445"/>
        <end position="465"/>
    </location>
</feature>
<keyword evidence="2" id="KW-0472">Membrane</keyword>
<evidence type="ECO:0000256" key="2">
    <source>
        <dbReference type="SAM" id="Phobius"/>
    </source>
</evidence>
<organism evidence="3 4">
    <name type="scientific">Hyalella azteca</name>
    <name type="common">Amphipod</name>
    <dbReference type="NCBI Taxonomy" id="294128"/>
    <lineage>
        <taxon>Eukaryota</taxon>
        <taxon>Metazoa</taxon>
        <taxon>Ecdysozoa</taxon>
        <taxon>Arthropoda</taxon>
        <taxon>Crustacea</taxon>
        <taxon>Multicrustacea</taxon>
        <taxon>Malacostraca</taxon>
        <taxon>Eumalacostraca</taxon>
        <taxon>Peracarida</taxon>
        <taxon>Amphipoda</taxon>
        <taxon>Senticaudata</taxon>
        <taxon>Talitrida</taxon>
        <taxon>Talitroidea</taxon>
        <taxon>Hyalellidae</taxon>
        <taxon>Hyalella</taxon>
    </lineage>
</organism>
<name>A0A8B7NS92_HYAAZ</name>
<proteinExistence type="predicted"/>
<keyword evidence="3" id="KW-1185">Reference proteome</keyword>
<gene>
    <name evidence="4" type="primary">LOC108673275</name>
</gene>
<reference evidence="4" key="1">
    <citation type="submission" date="2025-08" db="UniProtKB">
        <authorList>
            <consortium name="RefSeq"/>
        </authorList>
    </citation>
    <scope>IDENTIFICATION</scope>
    <source>
        <tissue evidence="4">Whole organism</tissue>
    </source>
</reference>
<dbReference type="RefSeq" id="XP_018016565.1">
    <property type="nucleotide sequence ID" value="XM_018161076.2"/>
</dbReference>
<dbReference type="OMA" id="IITHAVC"/>
<feature type="transmembrane region" description="Helical" evidence="2">
    <location>
        <begin position="115"/>
        <end position="133"/>
    </location>
</feature>
<feature type="compositionally biased region" description="Basic and acidic residues" evidence="1">
    <location>
        <begin position="595"/>
        <end position="604"/>
    </location>
</feature>
<feature type="transmembrane region" description="Helical" evidence="2">
    <location>
        <begin position="74"/>
        <end position="95"/>
    </location>
</feature>
<protein>
    <submittedName>
        <fullName evidence="4">Uncharacterized protein LOC108673275</fullName>
    </submittedName>
</protein>
<feature type="compositionally biased region" description="Polar residues" evidence="1">
    <location>
        <begin position="571"/>
        <end position="580"/>
    </location>
</feature>
<feature type="transmembrane region" description="Helical" evidence="2">
    <location>
        <begin position="485"/>
        <end position="502"/>
    </location>
</feature>
<feature type="compositionally biased region" description="Polar residues" evidence="1">
    <location>
        <begin position="553"/>
        <end position="563"/>
    </location>
</feature>
<feature type="compositionally biased region" description="Polar residues" evidence="1">
    <location>
        <begin position="605"/>
        <end position="615"/>
    </location>
</feature>
<evidence type="ECO:0000313" key="3">
    <source>
        <dbReference type="Proteomes" id="UP000694843"/>
    </source>
</evidence>
<feature type="transmembrane region" description="Helical" evidence="2">
    <location>
        <begin position="216"/>
        <end position="236"/>
    </location>
</feature>
<accession>A0A8B7NS92</accession>
<feature type="transmembrane region" description="Helical" evidence="2">
    <location>
        <begin position="45"/>
        <end position="67"/>
    </location>
</feature>
<keyword evidence="2" id="KW-0812">Transmembrane</keyword>
<dbReference type="GeneID" id="108673275"/>
<keyword evidence="2" id="KW-1133">Transmembrane helix</keyword>
<evidence type="ECO:0000256" key="1">
    <source>
        <dbReference type="SAM" id="MobiDB-lite"/>
    </source>
</evidence>
<feature type="region of interest" description="Disordered" evidence="1">
    <location>
        <begin position="549"/>
        <end position="615"/>
    </location>
</feature>
<dbReference type="AlphaFoldDB" id="A0A8B7NS92"/>